<dbReference type="PANTHER" id="PTHR11953">
    <property type="entry name" value="EXOSOME COMPLEX COMPONENT"/>
    <property type="match status" value="1"/>
</dbReference>
<organism evidence="11 12">
    <name type="scientific">Syncephalis pseudoplumigaleata</name>
    <dbReference type="NCBI Taxonomy" id="1712513"/>
    <lineage>
        <taxon>Eukaryota</taxon>
        <taxon>Fungi</taxon>
        <taxon>Fungi incertae sedis</taxon>
        <taxon>Zoopagomycota</taxon>
        <taxon>Zoopagomycotina</taxon>
        <taxon>Zoopagomycetes</taxon>
        <taxon>Zoopagales</taxon>
        <taxon>Piptocephalidaceae</taxon>
        <taxon>Syncephalis</taxon>
    </lineage>
</organism>
<evidence type="ECO:0000259" key="10">
    <source>
        <dbReference type="Pfam" id="PF01138"/>
    </source>
</evidence>
<accession>A0A4P9Z525</accession>
<evidence type="ECO:0000256" key="6">
    <source>
        <dbReference type="ARBA" id="ARBA00022835"/>
    </source>
</evidence>
<dbReference type="CDD" id="cd11371">
    <property type="entry name" value="RNase_PH_MTR3"/>
    <property type="match status" value="1"/>
</dbReference>
<evidence type="ECO:0000256" key="3">
    <source>
        <dbReference type="ARBA" id="ARBA00006678"/>
    </source>
</evidence>
<dbReference type="SUPFAM" id="SSF55666">
    <property type="entry name" value="Ribonuclease PH domain 2-like"/>
    <property type="match status" value="1"/>
</dbReference>
<dbReference type="GO" id="GO:0005840">
    <property type="term" value="C:ribosome"/>
    <property type="evidence" value="ECO:0007669"/>
    <property type="project" value="UniProtKB-KW"/>
</dbReference>
<comment type="similarity">
    <text evidence="3">Belongs to the RNase PH family.</text>
</comment>
<dbReference type="PANTHER" id="PTHR11953:SF2">
    <property type="entry name" value="EXOSOME COMPLEX COMPONENT MTR3"/>
    <property type="match status" value="1"/>
</dbReference>
<evidence type="ECO:0000256" key="2">
    <source>
        <dbReference type="ARBA" id="ARBA00004496"/>
    </source>
</evidence>
<evidence type="ECO:0000256" key="8">
    <source>
        <dbReference type="ARBA" id="ARBA00023242"/>
    </source>
</evidence>
<comment type="subcellular location">
    <subcellularLocation>
        <location evidence="2">Cytoplasm</location>
    </subcellularLocation>
    <subcellularLocation>
        <location evidence="1">Nucleus</location>
    </subcellularLocation>
</comment>
<keyword evidence="4" id="KW-0963">Cytoplasm</keyword>
<dbReference type="InterPro" id="IPR001247">
    <property type="entry name" value="ExoRNase_PH_dom1"/>
</dbReference>
<dbReference type="Gene3D" id="3.30.230.70">
    <property type="entry name" value="GHMP Kinase, N-terminal domain"/>
    <property type="match status" value="1"/>
</dbReference>
<keyword evidence="11" id="KW-0687">Ribonucleoprotein</keyword>
<keyword evidence="5" id="KW-0698">rRNA processing</keyword>
<gene>
    <name evidence="11" type="ORF">SYNPS1DRAFT_12305</name>
</gene>
<evidence type="ECO:0000256" key="1">
    <source>
        <dbReference type="ARBA" id="ARBA00004123"/>
    </source>
</evidence>
<keyword evidence="12" id="KW-1185">Reference proteome</keyword>
<reference evidence="12" key="1">
    <citation type="journal article" date="2018" name="Nat. Microbiol.">
        <title>Leveraging single-cell genomics to expand the fungal tree of life.</title>
        <authorList>
            <person name="Ahrendt S.R."/>
            <person name="Quandt C.A."/>
            <person name="Ciobanu D."/>
            <person name="Clum A."/>
            <person name="Salamov A."/>
            <person name="Andreopoulos B."/>
            <person name="Cheng J.F."/>
            <person name="Woyke T."/>
            <person name="Pelin A."/>
            <person name="Henrissat B."/>
            <person name="Reynolds N.K."/>
            <person name="Benny G.L."/>
            <person name="Smith M.E."/>
            <person name="James T.Y."/>
            <person name="Grigoriev I.V."/>
        </authorList>
    </citation>
    <scope>NUCLEOTIDE SEQUENCE [LARGE SCALE GENOMIC DNA]</scope>
    <source>
        <strain evidence="12">Benny S71-1</strain>
    </source>
</reference>
<dbReference type="InterPro" id="IPR050080">
    <property type="entry name" value="RNase_PH"/>
</dbReference>
<proteinExistence type="inferred from homology"/>
<dbReference type="GO" id="GO:0000176">
    <property type="term" value="C:nuclear exosome (RNase complex)"/>
    <property type="evidence" value="ECO:0007669"/>
    <property type="project" value="TreeGrafter"/>
</dbReference>
<evidence type="ECO:0000256" key="4">
    <source>
        <dbReference type="ARBA" id="ARBA00022490"/>
    </source>
</evidence>
<dbReference type="GO" id="GO:0071028">
    <property type="term" value="P:nuclear mRNA surveillance"/>
    <property type="evidence" value="ECO:0007669"/>
    <property type="project" value="TreeGrafter"/>
</dbReference>
<evidence type="ECO:0000256" key="9">
    <source>
        <dbReference type="SAM" id="MobiDB-lite"/>
    </source>
</evidence>
<keyword evidence="11" id="KW-0689">Ribosomal protein</keyword>
<dbReference type="GO" id="GO:0005730">
    <property type="term" value="C:nucleolus"/>
    <property type="evidence" value="ECO:0007669"/>
    <property type="project" value="TreeGrafter"/>
</dbReference>
<dbReference type="InterPro" id="IPR027408">
    <property type="entry name" value="PNPase/RNase_PH_dom_sf"/>
</dbReference>
<dbReference type="SUPFAM" id="SSF54211">
    <property type="entry name" value="Ribosomal protein S5 domain 2-like"/>
    <property type="match status" value="1"/>
</dbReference>
<sequence length="254" mass="27618">MDRRRVQGPETSVVPLPTQEALAKRAALPAPVQDGKRADGRGPEDIRPIFLRTGLISQASGSAYIELGQTKVACAVYGPRQLKKQQGFSEQGRLYCEFKFATFACKKRRHPIRDPQEKEFSQIIVQALAPSIRLDRLPKSVIDLYVTVIENDGTASCLAAAITAASVALADAGVEMLDLVAATSLGYVHQQLLVDCSAAEEAYQQHTDLILAYMPSLGQVTHLLHRGPVDWPPMAAVGGACCVHVYLLLMMHAQ</sequence>
<keyword evidence="7" id="KW-0694">RNA-binding</keyword>
<dbReference type="InterPro" id="IPR036345">
    <property type="entry name" value="ExoRNase_PH_dom2_sf"/>
</dbReference>
<feature type="region of interest" description="Disordered" evidence="9">
    <location>
        <begin position="1"/>
        <end position="44"/>
    </location>
</feature>
<dbReference type="GO" id="GO:0006364">
    <property type="term" value="P:rRNA processing"/>
    <property type="evidence" value="ECO:0007669"/>
    <property type="project" value="UniProtKB-KW"/>
</dbReference>
<dbReference type="GO" id="GO:0071051">
    <property type="term" value="P:poly(A)-dependent snoRNA 3'-end processing"/>
    <property type="evidence" value="ECO:0007669"/>
    <property type="project" value="TreeGrafter"/>
</dbReference>
<dbReference type="AlphaFoldDB" id="A0A4P9Z525"/>
<keyword evidence="8" id="KW-0539">Nucleus</keyword>
<dbReference type="Pfam" id="PF01138">
    <property type="entry name" value="RNase_PH"/>
    <property type="match status" value="1"/>
</dbReference>
<keyword evidence="6" id="KW-0271">Exosome</keyword>
<dbReference type="GO" id="GO:0003723">
    <property type="term" value="F:RNA binding"/>
    <property type="evidence" value="ECO:0007669"/>
    <property type="project" value="UniProtKB-KW"/>
</dbReference>
<evidence type="ECO:0000256" key="7">
    <source>
        <dbReference type="ARBA" id="ARBA00022884"/>
    </source>
</evidence>
<dbReference type="Proteomes" id="UP000278143">
    <property type="component" value="Unassembled WGS sequence"/>
</dbReference>
<dbReference type="GO" id="GO:0016075">
    <property type="term" value="P:rRNA catabolic process"/>
    <property type="evidence" value="ECO:0007669"/>
    <property type="project" value="TreeGrafter"/>
</dbReference>
<feature type="compositionally biased region" description="Basic and acidic residues" evidence="9">
    <location>
        <begin position="34"/>
        <end position="44"/>
    </location>
</feature>
<dbReference type="EMBL" id="KZ989167">
    <property type="protein sequence ID" value="RKP27693.1"/>
    <property type="molecule type" value="Genomic_DNA"/>
</dbReference>
<feature type="domain" description="Exoribonuclease phosphorolytic" evidence="10">
    <location>
        <begin position="46"/>
        <end position="175"/>
    </location>
</feature>
<evidence type="ECO:0000256" key="5">
    <source>
        <dbReference type="ARBA" id="ARBA00022552"/>
    </source>
</evidence>
<dbReference type="GO" id="GO:0000177">
    <property type="term" value="C:cytoplasmic exosome (RNase complex)"/>
    <property type="evidence" value="ECO:0007669"/>
    <property type="project" value="TreeGrafter"/>
</dbReference>
<protein>
    <submittedName>
        <fullName evidence="11">Ribosomal protein S5 domain 2-type protein</fullName>
    </submittedName>
</protein>
<dbReference type="GO" id="GO:0034475">
    <property type="term" value="P:U4 snRNA 3'-end processing"/>
    <property type="evidence" value="ECO:0007669"/>
    <property type="project" value="TreeGrafter"/>
</dbReference>
<dbReference type="OrthoDB" id="2504340at2759"/>
<dbReference type="InterPro" id="IPR020568">
    <property type="entry name" value="Ribosomal_Su5_D2-typ_SF"/>
</dbReference>
<name>A0A4P9Z525_9FUNG</name>
<evidence type="ECO:0000313" key="12">
    <source>
        <dbReference type="Proteomes" id="UP000278143"/>
    </source>
</evidence>
<evidence type="ECO:0000313" key="11">
    <source>
        <dbReference type="EMBL" id="RKP27693.1"/>
    </source>
</evidence>